<reference evidence="4" key="1">
    <citation type="submission" date="2017-09" db="EMBL/GenBank/DDBJ databases">
        <title>Depth-based differentiation of microbial function through sediment-hosted aquifers and enrichment of novel symbionts in the deep terrestrial subsurface.</title>
        <authorList>
            <person name="Probst A.J."/>
            <person name="Ladd B."/>
            <person name="Jarett J.K."/>
            <person name="Geller-Mcgrath D.E."/>
            <person name="Sieber C.M.K."/>
            <person name="Emerson J.B."/>
            <person name="Anantharaman K."/>
            <person name="Thomas B.C."/>
            <person name="Malmstrom R."/>
            <person name="Stieglmeier M."/>
            <person name="Klingl A."/>
            <person name="Woyke T."/>
            <person name="Ryan C.M."/>
            <person name="Banfield J.F."/>
        </authorList>
    </citation>
    <scope>NUCLEOTIDE SEQUENCE [LARGE SCALE GENOMIC DNA]</scope>
</reference>
<protein>
    <submittedName>
        <fullName evidence="3">Aminopeptidase</fullName>
    </submittedName>
</protein>
<dbReference type="InterPro" id="IPR036177">
    <property type="entry name" value="Peptidase_M55_sf"/>
</dbReference>
<feature type="binding site" evidence="2">
    <location>
        <position position="46"/>
    </location>
    <ligand>
        <name>Zn(2+)</name>
        <dbReference type="ChEBI" id="CHEBI:29105"/>
        <label>1</label>
    </ligand>
</feature>
<dbReference type="Gene3D" id="3.30.1360.130">
    <property type="entry name" value="Dipeptide transport protein"/>
    <property type="match status" value="1"/>
</dbReference>
<feature type="binding site" evidence="2">
    <location>
        <position position="48"/>
    </location>
    <ligand>
        <name>Zn(2+)</name>
        <dbReference type="ChEBI" id="CHEBI:29105"/>
        <label>1</label>
    </ligand>
</feature>
<name>A0A2M7M4Z8_9BACT</name>
<evidence type="ECO:0000313" key="3">
    <source>
        <dbReference type="EMBL" id="PIX77791.1"/>
    </source>
</evidence>
<evidence type="ECO:0000256" key="2">
    <source>
        <dbReference type="PIRSR" id="PIRSR015853-2"/>
    </source>
</evidence>
<feature type="binding site" evidence="2">
    <location>
        <position position="100"/>
    </location>
    <ligand>
        <name>Zn(2+)</name>
        <dbReference type="ChEBI" id="CHEBI:29105"/>
        <label>2</label>
    </ligand>
</feature>
<dbReference type="Gene3D" id="3.40.50.10780">
    <property type="entry name" value="Dipeptide transport protein"/>
    <property type="match status" value="1"/>
</dbReference>
<dbReference type="Proteomes" id="UP000229703">
    <property type="component" value="Unassembled WGS sequence"/>
</dbReference>
<organism evidence="3 4">
    <name type="scientific">bacterium (Candidatus Ratteibacteria) CG_4_10_14_3_um_filter_41_18</name>
    <dbReference type="NCBI Taxonomy" id="2014287"/>
    <lineage>
        <taxon>Bacteria</taxon>
        <taxon>Candidatus Ratteibacteria</taxon>
    </lineage>
</organism>
<dbReference type="InterPro" id="IPR027476">
    <property type="entry name" value="DppA_N"/>
</dbReference>
<dbReference type="CDD" id="cd08663">
    <property type="entry name" value="DAP_dppA_1"/>
    <property type="match status" value="1"/>
</dbReference>
<feature type="binding site" evidence="2">
    <location>
        <position position="174"/>
    </location>
    <ligand>
        <name>Zn(2+)</name>
        <dbReference type="ChEBI" id="CHEBI:29105"/>
        <label>2</label>
    </ligand>
</feature>
<feature type="binding site" evidence="2">
    <location>
        <position position="143"/>
    </location>
    <ligand>
        <name>Zn(2+)</name>
        <dbReference type="ChEBI" id="CHEBI:29105"/>
        <label>2</label>
    </ligand>
</feature>
<keyword evidence="2" id="KW-0862">Zinc</keyword>
<dbReference type="InterPro" id="IPR007035">
    <property type="entry name" value="Peptidase_M55"/>
</dbReference>
<accession>A0A2M7M4Z8</accession>
<keyword evidence="3" id="KW-0378">Hydrolase</keyword>
<dbReference type="AlphaFoldDB" id="A0A2M7M4Z8"/>
<keyword evidence="3" id="KW-0645">Protease</keyword>
<dbReference type="Pfam" id="PF04951">
    <property type="entry name" value="Peptidase_M55"/>
    <property type="match status" value="1"/>
</dbReference>
<feature type="active site" description="Nucleophile" evidence="1">
    <location>
        <position position="155"/>
    </location>
</feature>
<dbReference type="PIRSF" id="PIRSF015853">
    <property type="entry name" value="Pep_DppA"/>
    <property type="match status" value="1"/>
</dbReference>
<evidence type="ECO:0000313" key="4">
    <source>
        <dbReference type="Proteomes" id="UP000229703"/>
    </source>
</evidence>
<evidence type="ECO:0000256" key="1">
    <source>
        <dbReference type="PIRSR" id="PIRSR015853-1"/>
    </source>
</evidence>
<dbReference type="GO" id="GO:0046872">
    <property type="term" value="F:metal ion binding"/>
    <property type="evidence" value="ECO:0007669"/>
    <property type="project" value="UniProtKB-KW"/>
</dbReference>
<comment type="caution">
    <text evidence="3">The sequence shown here is derived from an EMBL/GenBank/DDBJ whole genome shotgun (WGS) entry which is preliminary data.</text>
</comment>
<dbReference type="GO" id="GO:0004177">
    <property type="term" value="F:aminopeptidase activity"/>
    <property type="evidence" value="ECO:0007669"/>
    <property type="project" value="UniProtKB-KW"/>
</dbReference>
<dbReference type="SUPFAM" id="SSF63992">
    <property type="entry name" value="Dipeptide transport protein"/>
    <property type="match status" value="1"/>
</dbReference>
<gene>
    <name evidence="3" type="ORF">COZ37_00835</name>
</gene>
<dbReference type="EMBL" id="PFJK01000036">
    <property type="protein sequence ID" value="PIX77791.1"/>
    <property type="molecule type" value="Genomic_DNA"/>
</dbReference>
<sequence length="297" mass="33021">MGRSNYQKMPLLCSALSRISKNISGKGFSSSFKKNRRKMKIYVSVDMEGISGVFTWQQTGRDGMNPEYEKARHLYTQDTNAVVEACKENGVEKVVVMDGHNGGYNFIIEELHPDGEYITGYSRRDILSGFDKSFDGVILLGFHAMAGTFCGILDHTQSSRTWFNYFINGKKMGEVGQEAVMAGSLGVPIILVTGDKAVGKEAKELLGNVETVVVKEGLSRNCARIIAPSKAHQLIKQGVARAIKRIKEFKPYIVKPPIEVRIEFQNTDIADGYERNGWKRTNGRTVVKTVDSALKIL</sequence>
<proteinExistence type="predicted"/>
<keyword evidence="3" id="KW-0031">Aminopeptidase</keyword>
<feature type="binding site" evidence="2">
    <location>
        <position position="46"/>
    </location>
    <ligand>
        <name>Zn(2+)</name>
        <dbReference type="ChEBI" id="CHEBI:29105"/>
        <label>2</label>
    </ligand>
</feature>
<keyword evidence="2" id="KW-0479">Metal-binding</keyword>